<gene>
    <name evidence="1" type="ORF">NQ176_g3624</name>
</gene>
<dbReference type="EMBL" id="JANJQO010000343">
    <property type="protein sequence ID" value="KAJ2978787.1"/>
    <property type="molecule type" value="Genomic_DNA"/>
</dbReference>
<sequence>MIHLMLTTSLKPPPPPPPPPSGGSGIPENPGGTDLFINSGCVLVNGSPRCNGNAGKISEVYQSSYHVNADQGDYSTATILASFDTGEWYAPQLPPGCQLNARWPRNYGQVFFGADNCLYDASGSRIDNQCCGTPDSSHSGSTINPWRDPRPAGSCQRTPGFGFVHFEVYSKGWITDGGASLRHQVNGCGAVTGPAFGTNNDIEIDGSDANIGYYQAEYLMHFNLPATFKPGCVGRAMESAGAPHAKDYC</sequence>
<comment type="caution">
    <text evidence="1">The sequence shown here is derived from an EMBL/GenBank/DDBJ whole genome shotgun (WGS) entry which is preliminary data.</text>
</comment>
<organism evidence="1 2">
    <name type="scientific">Zarea fungicola</name>
    <dbReference type="NCBI Taxonomy" id="93591"/>
    <lineage>
        <taxon>Eukaryota</taxon>
        <taxon>Fungi</taxon>
        <taxon>Dikarya</taxon>
        <taxon>Ascomycota</taxon>
        <taxon>Pezizomycotina</taxon>
        <taxon>Sordariomycetes</taxon>
        <taxon>Hypocreomycetidae</taxon>
        <taxon>Hypocreales</taxon>
        <taxon>Cordycipitaceae</taxon>
        <taxon>Zarea</taxon>
    </lineage>
</organism>
<proteinExistence type="predicted"/>
<accession>A0ACC1NHH1</accession>
<dbReference type="Proteomes" id="UP001143910">
    <property type="component" value="Unassembled WGS sequence"/>
</dbReference>
<protein>
    <submittedName>
        <fullName evidence="1">Uncharacterized protein</fullName>
    </submittedName>
</protein>
<keyword evidence="2" id="KW-1185">Reference proteome</keyword>
<name>A0ACC1NHH1_9HYPO</name>
<reference evidence="1" key="1">
    <citation type="submission" date="2022-08" db="EMBL/GenBank/DDBJ databases">
        <title>Genome Sequence of Lecanicillium fungicola.</title>
        <authorList>
            <person name="Buettner E."/>
        </authorList>
    </citation>
    <scope>NUCLEOTIDE SEQUENCE</scope>
    <source>
        <strain evidence="1">Babe33</strain>
    </source>
</reference>
<evidence type="ECO:0000313" key="1">
    <source>
        <dbReference type="EMBL" id="KAJ2978787.1"/>
    </source>
</evidence>
<evidence type="ECO:0000313" key="2">
    <source>
        <dbReference type="Proteomes" id="UP001143910"/>
    </source>
</evidence>